<name>A0A3P6EKD3_BRAOL</name>
<dbReference type="EMBL" id="LR031876">
    <property type="protein sequence ID" value="VDD35874.1"/>
    <property type="molecule type" value="Genomic_DNA"/>
</dbReference>
<dbReference type="AlphaFoldDB" id="A0A3P6EKD3"/>
<evidence type="ECO:0000313" key="1">
    <source>
        <dbReference type="EMBL" id="VDD35874.1"/>
    </source>
</evidence>
<gene>
    <name evidence="1" type="ORF">BOLC7T41434H</name>
</gene>
<reference evidence="1" key="1">
    <citation type="submission" date="2018-11" db="EMBL/GenBank/DDBJ databases">
        <authorList>
            <consortium name="Genoscope - CEA"/>
            <person name="William W."/>
        </authorList>
    </citation>
    <scope>NUCLEOTIDE SEQUENCE</scope>
</reference>
<sequence>MGHGESEEDHAFSLLGRLVHSDDRALDLASVFEPLMDFTHPNISKERILHLSEDLGHVWTRLVREEHPAVRTDRPAIVHLLTAVMH</sequence>
<organism evidence="1">
    <name type="scientific">Brassica oleracea</name>
    <name type="common">Wild cabbage</name>
    <dbReference type="NCBI Taxonomy" id="3712"/>
    <lineage>
        <taxon>Eukaryota</taxon>
        <taxon>Viridiplantae</taxon>
        <taxon>Streptophyta</taxon>
        <taxon>Embryophyta</taxon>
        <taxon>Tracheophyta</taxon>
        <taxon>Spermatophyta</taxon>
        <taxon>Magnoliopsida</taxon>
        <taxon>eudicotyledons</taxon>
        <taxon>Gunneridae</taxon>
        <taxon>Pentapetalae</taxon>
        <taxon>rosids</taxon>
        <taxon>malvids</taxon>
        <taxon>Brassicales</taxon>
        <taxon>Brassicaceae</taxon>
        <taxon>Brassiceae</taxon>
        <taxon>Brassica</taxon>
    </lineage>
</organism>
<protein>
    <submittedName>
        <fullName evidence="1">Uncharacterized protein</fullName>
    </submittedName>
</protein>
<proteinExistence type="predicted"/>
<accession>A0A3P6EKD3</accession>